<evidence type="ECO:0000313" key="2">
    <source>
        <dbReference type="EMBL" id="KNZ44843.1"/>
    </source>
</evidence>
<organism evidence="2 3">
    <name type="scientific">Puccinia sorghi</name>
    <dbReference type="NCBI Taxonomy" id="27349"/>
    <lineage>
        <taxon>Eukaryota</taxon>
        <taxon>Fungi</taxon>
        <taxon>Dikarya</taxon>
        <taxon>Basidiomycota</taxon>
        <taxon>Pucciniomycotina</taxon>
        <taxon>Pucciniomycetes</taxon>
        <taxon>Pucciniales</taxon>
        <taxon>Pucciniaceae</taxon>
        <taxon>Puccinia</taxon>
    </lineage>
</organism>
<evidence type="ECO:0000256" key="1">
    <source>
        <dbReference type="SAM" id="MobiDB-lite"/>
    </source>
</evidence>
<reference evidence="2 3" key="1">
    <citation type="submission" date="2015-08" db="EMBL/GenBank/DDBJ databases">
        <title>Next Generation Sequencing and Analysis of the Genome of Puccinia sorghi L Schw, the Causal Agent of Maize Common Rust.</title>
        <authorList>
            <person name="Rochi L."/>
            <person name="Burguener G."/>
            <person name="Darino M."/>
            <person name="Turjanski A."/>
            <person name="Kreff E."/>
            <person name="Dieguez M.J."/>
            <person name="Sacco F."/>
        </authorList>
    </citation>
    <scope>NUCLEOTIDE SEQUENCE [LARGE SCALE GENOMIC DNA]</scope>
    <source>
        <strain evidence="2 3">RO10H11247</strain>
    </source>
</reference>
<feature type="region of interest" description="Disordered" evidence="1">
    <location>
        <begin position="1"/>
        <end position="33"/>
    </location>
</feature>
<dbReference type="VEuPathDB" id="FungiDB:VP01_876g2"/>
<protein>
    <submittedName>
        <fullName evidence="2">Uncharacterized protein</fullName>
    </submittedName>
</protein>
<name>A0A0L6U8J0_9BASI</name>
<accession>A0A0L6U8J0</accession>
<dbReference type="AlphaFoldDB" id="A0A0L6U8J0"/>
<keyword evidence="3" id="KW-1185">Reference proteome</keyword>
<sequence>MAQKHQFLERTSERGSSPQAFKPVQARRREGLDCSTSDKWREVFSHAKTDGKPTNFQSGRRCRFRDEQEELRALQSRYKAHPEPRLDQLIRLPPHDPTPPPIQTTRTTVLHSNKMQFTAAVVVALACSSSVSAFFPSLAAFGNPLTGAMSGCGNQAGFVNVGALNENSCNSAGGPGGISCGNQAGGLINVALLNSNNCASMASGPLFQNGPLFQKSDVSFHIPILCINQMSSEYYG</sequence>
<dbReference type="Proteomes" id="UP000037035">
    <property type="component" value="Unassembled WGS sequence"/>
</dbReference>
<comment type="caution">
    <text evidence="2">The sequence shown here is derived from an EMBL/GenBank/DDBJ whole genome shotgun (WGS) entry which is preliminary data.</text>
</comment>
<dbReference type="EMBL" id="LAVV01014348">
    <property type="protein sequence ID" value="KNZ44843.1"/>
    <property type="molecule type" value="Genomic_DNA"/>
</dbReference>
<feature type="compositionally biased region" description="Basic and acidic residues" evidence="1">
    <location>
        <begin position="1"/>
        <end position="13"/>
    </location>
</feature>
<evidence type="ECO:0000313" key="3">
    <source>
        <dbReference type="Proteomes" id="UP000037035"/>
    </source>
</evidence>
<proteinExistence type="predicted"/>
<gene>
    <name evidence="2" type="ORF">VP01_876g2</name>
</gene>